<name>A0A2G9RM08_AQUCT</name>
<dbReference type="AlphaFoldDB" id="A0A2G9RM08"/>
<organism evidence="1">
    <name type="scientific">Aquarana catesbeiana</name>
    <name type="common">American bullfrog</name>
    <name type="synonym">Rana catesbeiana</name>
    <dbReference type="NCBI Taxonomy" id="8400"/>
    <lineage>
        <taxon>Eukaryota</taxon>
        <taxon>Metazoa</taxon>
        <taxon>Chordata</taxon>
        <taxon>Craniata</taxon>
        <taxon>Vertebrata</taxon>
        <taxon>Euteleostomi</taxon>
        <taxon>Amphibia</taxon>
        <taxon>Batrachia</taxon>
        <taxon>Anura</taxon>
        <taxon>Neobatrachia</taxon>
        <taxon>Ranoidea</taxon>
        <taxon>Ranidae</taxon>
        <taxon>Aquarana</taxon>
    </lineage>
</organism>
<proteinExistence type="predicted"/>
<dbReference type="OrthoDB" id="419616at2759"/>
<gene>
    <name evidence="1" type="ORF">AB205_0180030</name>
</gene>
<dbReference type="EMBL" id="KV937370">
    <property type="protein sequence ID" value="PIO28928.1"/>
    <property type="molecule type" value="Genomic_DNA"/>
</dbReference>
<accession>A0A2G9RM08</accession>
<sequence length="83" mass="9991">MYQTLLKIMNRKTETFLHWTSMQTLGKGCFFRGIVIFFLERMHCKEFIENHCKEFVTETAKYHCLHRIPGRKVLIQVFFCTAI</sequence>
<protein>
    <submittedName>
        <fullName evidence="1">Uncharacterized protein</fullName>
    </submittedName>
</protein>
<reference evidence="1" key="1">
    <citation type="submission" date="2017-08" db="EMBL/GenBank/DDBJ databases">
        <title>Assembly of the North American Bullfrog Genome.</title>
        <authorList>
            <person name="Warren R.L."/>
            <person name="Vandervalk B.P."/>
            <person name="Kucuk E."/>
            <person name="Birol I."/>
            <person name="Helbing C."/>
            <person name="Pandoh P."/>
            <person name="Behsaz B."/>
            <person name="Mohamadi H."/>
            <person name="Chu J."/>
            <person name="Jackman S."/>
            <person name="Hammond S.A."/>
            <person name="Veldhoen N."/>
            <person name="Kirk H."/>
            <person name="Zhao Y."/>
            <person name="Coope R."/>
            <person name="Pleasance S."/>
            <person name="Moore R."/>
            <person name="Holt R."/>
        </authorList>
    </citation>
    <scope>NUCLEOTIDE SEQUENCE</scope>
    <source>
        <strain evidence="1">Bruno</strain>
        <tissue evidence="1">Liver</tissue>
    </source>
</reference>
<evidence type="ECO:0000313" key="1">
    <source>
        <dbReference type="EMBL" id="PIO28928.1"/>
    </source>
</evidence>